<dbReference type="InterPro" id="IPR042070">
    <property type="entry name" value="PucR_C-HTH_sf"/>
</dbReference>
<dbReference type="Gene3D" id="1.10.10.2840">
    <property type="entry name" value="PucR C-terminal helix-turn-helix domain"/>
    <property type="match status" value="1"/>
</dbReference>
<dbReference type="InterPro" id="IPR051448">
    <property type="entry name" value="CdaR-like_regulators"/>
</dbReference>
<proteinExistence type="predicted"/>
<dbReference type="EMBL" id="BQXS01003327">
    <property type="protein sequence ID" value="GKT34027.1"/>
    <property type="molecule type" value="Genomic_DNA"/>
</dbReference>
<sequence length="231" mass="24928">MELLQVSSERLFDYIDYALTQVIAATQREREEMLGGALARRAEAIRLVLDDAPIHSVRASERLGYQLARRHTALVLWSESGDGAQGALESAATALARAVGARPPLTLSVGPSTLWAWLGTDTDPDLTVMAESAGKIARNVRVAVGSTLRGIAGFRRSHEEALTVQRLLAENPQGPPTALYRDLEVTALSSDNLSRAGEFVISTLGPLAEDNPGAERLRETLRVFLDEADNA</sequence>
<dbReference type="InterPro" id="IPR041522">
    <property type="entry name" value="CdaR_GGDEF"/>
</dbReference>
<organism evidence="2 3">
    <name type="scientific">Aduncisulcus paluster</name>
    <dbReference type="NCBI Taxonomy" id="2918883"/>
    <lineage>
        <taxon>Eukaryota</taxon>
        <taxon>Metamonada</taxon>
        <taxon>Carpediemonas-like organisms</taxon>
        <taxon>Aduncisulcus</taxon>
    </lineage>
</organism>
<evidence type="ECO:0000313" key="2">
    <source>
        <dbReference type="EMBL" id="GKT34027.1"/>
    </source>
</evidence>
<feature type="non-terminal residue" evidence="2">
    <location>
        <position position="231"/>
    </location>
</feature>
<dbReference type="PANTHER" id="PTHR33744:SF1">
    <property type="entry name" value="DNA-BINDING TRANSCRIPTIONAL ACTIVATOR ADER"/>
    <property type="match status" value="1"/>
</dbReference>
<evidence type="ECO:0000313" key="3">
    <source>
        <dbReference type="Proteomes" id="UP001057375"/>
    </source>
</evidence>
<name>A0ABQ5KNC6_9EUKA</name>
<feature type="domain" description="CdaR GGDEF-like" evidence="1">
    <location>
        <begin position="58"/>
        <end position="166"/>
    </location>
</feature>
<keyword evidence="3" id="KW-1185">Reference proteome</keyword>
<comment type="caution">
    <text evidence="2">The sequence shown here is derived from an EMBL/GenBank/DDBJ whole genome shotgun (WGS) entry which is preliminary data.</text>
</comment>
<evidence type="ECO:0000259" key="1">
    <source>
        <dbReference type="Pfam" id="PF17853"/>
    </source>
</evidence>
<protein>
    <submittedName>
        <fullName evidence="2">Helix-turn-helix domain-containing protein</fullName>
    </submittedName>
</protein>
<dbReference type="Pfam" id="PF17853">
    <property type="entry name" value="GGDEF_2"/>
    <property type="match status" value="1"/>
</dbReference>
<gene>
    <name evidence="2" type="ORF">ADUPG1_002728</name>
</gene>
<dbReference type="PANTHER" id="PTHR33744">
    <property type="entry name" value="CARBOHYDRATE DIACID REGULATOR"/>
    <property type="match status" value="1"/>
</dbReference>
<reference evidence="2" key="1">
    <citation type="submission" date="2022-03" db="EMBL/GenBank/DDBJ databases">
        <title>Draft genome sequence of Aduncisulcus paluster, a free-living microaerophilic Fornicata.</title>
        <authorList>
            <person name="Yuyama I."/>
            <person name="Kume K."/>
            <person name="Tamura T."/>
            <person name="Inagaki Y."/>
            <person name="Hashimoto T."/>
        </authorList>
    </citation>
    <scope>NUCLEOTIDE SEQUENCE</scope>
    <source>
        <strain evidence="2">NY0171</strain>
    </source>
</reference>
<accession>A0ABQ5KNC6</accession>
<dbReference type="Proteomes" id="UP001057375">
    <property type="component" value="Unassembled WGS sequence"/>
</dbReference>